<dbReference type="Proteomes" id="UP000785613">
    <property type="component" value="Unassembled WGS sequence"/>
</dbReference>
<dbReference type="RefSeq" id="WP_167232543.1">
    <property type="nucleotide sequence ID" value="NZ_VUYU01000042.1"/>
</dbReference>
<gene>
    <name evidence="1" type="ORF">F0185_32200</name>
</gene>
<organism evidence="1 2">
    <name type="scientific">Massilia rubra</name>
    <dbReference type="NCBI Taxonomy" id="2607910"/>
    <lineage>
        <taxon>Bacteria</taxon>
        <taxon>Pseudomonadati</taxon>
        <taxon>Pseudomonadota</taxon>
        <taxon>Betaproteobacteria</taxon>
        <taxon>Burkholderiales</taxon>
        <taxon>Oxalobacteraceae</taxon>
        <taxon>Telluria group</taxon>
        <taxon>Massilia</taxon>
    </lineage>
</organism>
<name>A0ABX0LZD8_9BURK</name>
<protein>
    <submittedName>
        <fullName evidence="1">Uncharacterized protein</fullName>
    </submittedName>
</protein>
<proteinExistence type="predicted"/>
<reference evidence="1 2" key="1">
    <citation type="submission" date="2019-09" db="EMBL/GenBank/DDBJ databases">
        <title>Taxonomy of Antarctic Massilia spp.: description of Massilia rubra sp. nov., Massilia aquatica sp. nov., Massilia mucilaginosa sp. nov., Massilia frigida sp. nov. isolated from streams, lakes and regoliths.</title>
        <authorList>
            <person name="Holochova P."/>
            <person name="Sedlacek I."/>
            <person name="Kralova S."/>
            <person name="Maslanova I."/>
            <person name="Busse H.-J."/>
            <person name="Stankova E."/>
            <person name="Vrbovska V."/>
            <person name="Kovarovic V."/>
            <person name="Bartak M."/>
            <person name="Svec P."/>
            <person name="Pantucek R."/>
        </authorList>
    </citation>
    <scope>NUCLEOTIDE SEQUENCE [LARGE SCALE GENOMIC DNA]</scope>
    <source>
        <strain evidence="1 2">CCM 8692</strain>
    </source>
</reference>
<dbReference type="EMBL" id="VUYU01000042">
    <property type="protein sequence ID" value="NHZ38215.1"/>
    <property type="molecule type" value="Genomic_DNA"/>
</dbReference>
<keyword evidence="2" id="KW-1185">Reference proteome</keyword>
<evidence type="ECO:0000313" key="1">
    <source>
        <dbReference type="EMBL" id="NHZ38215.1"/>
    </source>
</evidence>
<evidence type="ECO:0000313" key="2">
    <source>
        <dbReference type="Proteomes" id="UP000785613"/>
    </source>
</evidence>
<accession>A0ABX0LZD8</accession>
<sequence>MTTPDRSDEDDFYTQDFEKDGFVSVWVGKKGAWHAPDVDILQELCGVGYYRLDDQEANCFDFDEVPLQSLLKDISYSTSFMDEVLRAAGGKGCLQARWVVLQYEFAYDPAQVTRPIADDPIFIGAFPFTTDDE</sequence>
<comment type="caution">
    <text evidence="1">The sequence shown here is derived from an EMBL/GenBank/DDBJ whole genome shotgun (WGS) entry which is preliminary data.</text>
</comment>